<evidence type="ECO:0000256" key="1">
    <source>
        <dbReference type="SAM" id="Coils"/>
    </source>
</evidence>
<dbReference type="AlphaFoldDB" id="A0A812K683"/>
<sequence>MSKADLIKSLNSKIGATEAQKQKHTKDNEEEKYHNMDINALAEEKLQAGKYAGKTCKTVYESDAQYVKWLAEHQGDNVKFMNLMVYATRMIPKPSPTTPQSSGSMQMHDVMSAGSFADFLEADPGAPLPGPVGQMVLALQDVARNMKQQVEQLEQANQTQQQAIYQCLSQSMAMQEQLEDLNRRLTVMEQNMAPELK</sequence>
<gene>
    <name evidence="2" type="ORF">SNEC2469_LOCUS2606</name>
</gene>
<name>A0A812K683_9DINO</name>
<feature type="coiled-coil region" evidence="1">
    <location>
        <begin position="136"/>
        <end position="191"/>
    </location>
</feature>
<evidence type="ECO:0000313" key="2">
    <source>
        <dbReference type="EMBL" id="CAE7217699.1"/>
    </source>
</evidence>
<protein>
    <submittedName>
        <fullName evidence="2">Uncharacterized protein</fullName>
    </submittedName>
</protein>
<dbReference type="EMBL" id="CAJNJA010006932">
    <property type="protein sequence ID" value="CAE7217699.1"/>
    <property type="molecule type" value="Genomic_DNA"/>
</dbReference>
<keyword evidence="1" id="KW-0175">Coiled coil</keyword>
<proteinExistence type="predicted"/>
<evidence type="ECO:0000313" key="3">
    <source>
        <dbReference type="Proteomes" id="UP000601435"/>
    </source>
</evidence>
<dbReference type="Proteomes" id="UP000601435">
    <property type="component" value="Unassembled WGS sequence"/>
</dbReference>
<keyword evidence="3" id="KW-1185">Reference proteome</keyword>
<reference evidence="2" key="1">
    <citation type="submission" date="2021-02" db="EMBL/GenBank/DDBJ databases">
        <authorList>
            <person name="Dougan E. K."/>
            <person name="Rhodes N."/>
            <person name="Thang M."/>
            <person name="Chan C."/>
        </authorList>
    </citation>
    <scope>NUCLEOTIDE SEQUENCE</scope>
</reference>
<accession>A0A812K683</accession>
<organism evidence="2 3">
    <name type="scientific">Symbiodinium necroappetens</name>
    <dbReference type="NCBI Taxonomy" id="1628268"/>
    <lineage>
        <taxon>Eukaryota</taxon>
        <taxon>Sar</taxon>
        <taxon>Alveolata</taxon>
        <taxon>Dinophyceae</taxon>
        <taxon>Suessiales</taxon>
        <taxon>Symbiodiniaceae</taxon>
        <taxon>Symbiodinium</taxon>
    </lineage>
</organism>
<comment type="caution">
    <text evidence="2">The sequence shown here is derived from an EMBL/GenBank/DDBJ whole genome shotgun (WGS) entry which is preliminary data.</text>
</comment>